<keyword evidence="9" id="KW-1185">Reference proteome</keyword>
<organism evidence="8 9">
    <name type="scientific">Aquatica leii</name>
    <dbReference type="NCBI Taxonomy" id="1421715"/>
    <lineage>
        <taxon>Eukaryota</taxon>
        <taxon>Metazoa</taxon>
        <taxon>Ecdysozoa</taxon>
        <taxon>Arthropoda</taxon>
        <taxon>Hexapoda</taxon>
        <taxon>Insecta</taxon>
        <taxon>Pterygota</taxon>
        <taxon>Neoptera</taxon>
        <taxon>Endopterygota</taxon>
        <taxon>Coleoptera</taxon>
        <taxon>Polyphaga</taxon>
        <taxon>Elateriformia</taxon>
        <taxon>Elateroidea</taxon>
        <taxon>Lampyridae</taxon>
        <taxon>Luciolinae</taxon>
        <taxon>Aquatica</taxon>
    </lineage>
</organism>
<reference evidence="9" key="1">
    <citation type="submission" date="2023-01" db="EMBL/GenBank/DDBJ databases">
        <title>Key to firefly adult light organ development and bioluminescence: homeobox transcription factors regulate luciferase expression and transportation to peroxisome.</title>
        <authorList>
            <person name="Fu X."/>
        </authorList>
    </citation>
    <scope>NUCLEOTIDE SEQUENCE [LARGE SCALE GENOMIC DNA]</scope>
</reference>
<dbReference type="EMBL" id="JARPUR010000003">
    <property type="protein sequence ID" value="KAK4880294.1"/>
    <property type="molecule type" value="Genomic_DNA"/>
</dbReference>
<comment type="similarity">
    <text evidence="1 6">Belongs to the type-B carboxylesterase/lipase family.</text>
</comment>
<keyword evidence="6" id="KW-0732">Signal</keyword>
<gene>
    <name evidence="8" type="ORF">RN001_008440</name>
</gene>
<sequence length="589" mass="66568">MKLFQYLVLLLLALINLNKAVVIRIKDGKIRGSILQTRKSRNYYSFKGIPFAKPPVGSLRFKDPEPPIPWGNNTLATIEDAPKCIQKNFFNSIDPRIEGKEDCLYLNVYTPKLSKKCNKKLPVMVYIFFGAFIAGSGRSDYAGPEYLLDEDVILVTINYRLGVLGFLSLGNDDAAGNWGMKDQVFALKWIQENIAAFRGDKTRVTLFGSSSGGGSSHLHMFSRFSKGLFHRAISQSGSGLSFWARPLNNVQIRNAKMQASFVGCNPNATSKDIVECLRSIPVDILVESSKKFKTILAEPTVTFALVMEKQTLLNPTPFLEDDPYELLQTGKFNPVPWICGIAENEGLVKVAYILRNDAYKTAFAKNMVVNLPVSLGLGISVSNNDMPAVYKKLVDFYLQGDTQISNPDSVRGFIELFADRYMIYGTYQGAVFQATKTKTPVWVYKYNYKSEITYTDYFAHDAKPVDGTTGVCHTDDLIPLLYTPAIFNRSLSSFYDIAMSQSMVQMWTSFATSGNPSPNNMYLKYDWKPLTNFYGKTRVNMSDFQYLHMQGPNLNSQNPIKFEMRNDFFVRRMKFWDNLGIVEYPVEVV</sequence>
<dbReference type="AlphaFoldDB" id="A0AAN7PXD3"/>
<name>A0AAN7PXD3_9COLE</name>
<dbReference type="InterPro" id="IPR050309">
    <property type="entry name" value="Type-B_Carboxylest/Lipase"/>
</dbReference>
<accession>A0AAN7PXD3</accession>
<feature type="domain" description="Carboxylesterase type B" evidence="7">
    <location>
        <begin position="21"/>
        <end position="531"/>
    </location>
</feature>
<evidence type="ECO:0000256" key="6">
    <source>
        <dbReference type="RuleBase" id="RU361235"/>
    </source>
</evidence>
<dbReference type="PANTHER" id="PTHR11559">
    <property type="entry name" value="CARBOXYLESTERASE"/>
    <property type="match status" value="1"/>
</dbReference>
<dbReference type="InterPro" id="IPR019819">
    <property type="entry name" value="Carboxylesterase_B_CS"/>
</dbReference>
<protein>
    <recommendedName>
        <fullName evidence="6">Carboxylic ester hydrolase</fullName>
        <ecNumber evidence="6">3.1.1.-</ecNumber>
    </recommendedName>
</protein>
<evidence type="ECO:0000313" key="8">
    <source>
        <dbReference type="EMBL" id="KAK4880294.1"/>
    </source>
</evidence>
<evidence type="ECO:0000256" key="2">
    <source>
        <dbReference type="ARBA" id="ARBA00022487"/>
    </source>
</evidence>
<evidence type="ECO:0000256" key="1">
    <source>
        <dbReference type="ARBA" id="ARBA00005964"/>
    </source>
</evidence>
<comment type="caution">
    <text evidence="8">The sequence shown here is derived from an EMBL/GenBank/DDBJ whole genome shotgun (WGS) entry which is preliminary data.</text>
</comment>
<dbReference type="InterPro" id="IPR029058">
    <property type="entry name" value="AB_hydrolase_fold"/>
</dbReference>
<dbReference type="EC" id="3.1.1.-" evidence="6"/>
<evidence type="ECO:0000256" key="4">
    <source>
        <dbReference type="ARBA" id="ARBA00023157"/>
    </source>
</evidence>
<feature type="signal peptide" evidence="6">
    <location>
        <begin position="1"/>
        <end position="20"/>
    </location>
</feature>
<evidence type="ECO:0000259" key="7">
    <source>
        <dbReference type="Pfam" id="PF00135"/>
    </source>
</evidence>
<evidence type="ECO:0000256" key="5">
    <source>
        <dbReference type="ARBA" id="ARBA00023180"/>
    </source>
</evidence>
<dbReference type="GO" id="GO:0052689">
    <property type="term" value="F:carboxylic ester hydrolase activity"/>
    <property type="evidence" value="ECO:0007669"/>
    <property type="project" value="UniProtKB-KW"/>
</dbReference>
<keyword evidence="4" id="KW-1015">Disulfide bond</keyword>
<dbReference type="InterPro" id="IPR002018">
    <property type="entry name" value="CarbesteraseB"/>
</dbReference>
<dbReference type="Gene3D" id="3.40.50.1820">
    <property type="entry name" value="alpha/beta hydrolase"/>
    <property type="match status" value="1"/>
</dbReference>
<proteinExistence type="inferred from homology"/>
<dbReference type="PROSITE" id="PS00941">
    <property type="entry name" value="CARBOXYLESTERASE_B_2"/>
    <property type="match status" value="1"/>
</dbReference>
<feature type="chain" id="PRO_5042665138" description="Carboxylic ester hydrolase" evidence="6">
    <location>
        <begin position="21"/>
        <end position="589"/>
    </location>
</feature>
<dbReference type="PROSITE" id="PS00122">
    <property type="entry name" value="CARBOXYLESTERASE_B_1"/>
    <property type="match status" value="1"/>
</dbReference>
<keyword evidence="2" id="KW-0719">Serine esterase</keyword>
<evidence type="ECO:0000256" key="3">
    <source>
        <dbReference type="ARBA" id="ARBA00022801"/>
    </source>
</evidence>
<evidence type="ECO:0000313" key="9">
    <source>
        <dbReference type="Proteomes" id="UP001353858"/>
    </source>
</evidence>
<keyword evidence="3 6" id="KW-0378">Hydrolase</keyword>
<keyword evidence="5" id="KW-0325">Glycoprotein</keyword>
<dbReference type="SUPFAM" id="SSF53474">
    <property type="entry name" value="alpha/beta-Hydrolases"/>
    <property type="match status" value="1"/>
</dbReference>
<dbReference type="Pfam" id="PF00135">
    <property type="entry name" value="COesterase"/>
    <property type="match status" value="1"/>
</dbReference>
<dbReference type="Proteomes" id="UP001353858">
    <property type="component" value="Unassembled WGS sequence"/>
</dbReference>
<dbReference type="InterPro" id="IPR019826">
    <property type="entry name" value="Carboxylesterase_B_AS"/>
</dbReference>